<keyword evidence="8" id="KW-1185">Reference proteome</keyword>
<evidence type="ECO:0000313" key="7">
    <source>
        <dbReference type="EMBL" id="UPQ78996.1"/>
    </source>
</evidence>
<keyword evidence="3" id="KW-0540">Nuclease</keyword>
<dbReference type="SUPFAM" id="SSF143011">
    <property type="entry name" value="RelE-like"/>
    <property type="match status" value="1"/>
</dbReference>
<dbReference type="Proteomes" id="UP000830583">
    <property type="component" value="Chromosome"/>
</dbReference>
<evidence type="ECO:0000256" key="5">
    <source>
        <dbReference type="ARBA" id="ARBA00022801"/>
    </source>
</evidence>
<evidence type="ECO:0000256" key="6">
    <source>
        <dbReference type="ARBA" id="ARBA00030388"/>
    </source>
</evidence>
<reference evidence="7" key="1">
    <citation type="submission" date="2022-04" db="EMBL/GenBank/DDBJ databases">
        <title>Consumption of N2O by Flavobacterium azooxidireducens sp. nov. isolated from Decomposing Leaf Litter of Phragmites australis (Cav.).</title>
        <authorList>
            <person name="Behrendt U."/>
            <person name="Spanner T."/>
            <person name="Augustin J."/>
            <person name="Horn M.A."/>
            <person name="Kolb S."/>
            <person name="Ulrich A."/>
        </authorList>
    </citation>
    <scope>NUCLEOTIDE SEQUENCE</scope>
    <source>
        <strain evidence="7">IGB 4-14</strain>
    </source>
</reference>
<dbReference type="NCBIfam" id="TIGR02116">
    <property type="entry name" value="toxin_Txe_YoeB"/>
    <property type="match status" value="1"/>
</dbReference>
<keyword evidence="4" id="KW-0255">Endonuclease</keyword>
<dbReference type="Gene3D" id="3.30.2310.20">
    <property type="entry name" value="RelE-like"/>
    <property type="match status" value="1"/>
</dbReference>
<keyword evidence="2" id="KW-1277">Toxin-antitoxin system</keyword>
<evidence type="ECO:0000256" key="2">
    <source>
        <dbReference type="ARBA" id="ARBA00022649"/>
    </source>
</evidence>
<evidence type="ECO:0000256" key="1">
    <source>
        <dbReference type="ARBA" id="ARBA00008172"/>
    </source>
</evidence>
<sequence length="93" mass="10708">MGKYLIELTDLAKEQLQKHKKAGNKSTISKLNKIFEDLENHPFEGVGNPEALKHQLSGFWSRRINQKDRLIYSVNENLVLVEVISAMGHYNDK</sequence>
<evidence type="ECO:0000256" key="3">
    <source>
        <dbReference type="ARBA" id="ARBA00022722"/>
    </source>
</evidence>
<dbReference type="Pfam" id="PF06769">
    <property type="entry name" value="YoeB_toxin"/>
    <property type="match status" value="1"/>
</dbReference>
<dbReference type="PANTHER" id="PTHR38039">
    <property type="entry name" value="TOXIN YOEB"/>
    <property type="match status" value="1"/>
</dbReference>
<dbReference type="InterPro" id="IPR009614">
    <property type="entry name" value="YoeB_toxin"/>
</dbReference>
<keyword evidence="5" id="KW-0378">Hydrolase</keyword>
<gene>
    <name evidence="7" type="ORF">M0M57_15420</name>
</gene>
<dbReference type="RefSeq" id="WP_248433993.1">
    <property type="nucleotide sequence ID" value="NZ_CP096205.1"/>
</dbReference>
<organism evidence="7 8">
    <name type="scientific">Flavobacterium azooxidireducens</name>
    <dbReference type="NCBI Taxonomy" id="1871076"/>
    <lineage>
        <taxon>Bacteria</taxon>
        <taxon>Pseudomonadati</taxon>
        <taxon>Bacteroidota</taxon>
        <taxon>Flavobacteriia</taxon>
        <taxon>Flavobacteriales</taxon>
        <taxon>Flavobacteriaceae</taxon>
        <taxon>Flavobacterium</taxon>
    </lineage>
</organism>
<dbReference type="EMBL" id="CP096205">
    <property type="protein sequence ID" value="UPQ78996.1"/>
    <property type="molecule type" value="Genomic_DNA"/>
</dbReference>
<accession>A0ABY4KDX1</accession>
<comment type="similarity">
    <text evidence="1">Belongs to the YoeB family.</text>
</comment>
<dbReference type="InterPro" id="IPR035093">
    <property type="entry name" value="RelE/ParE_toxin_dom_sf"/>
</dbReference>
<evidence type="ECO:0000256" key="4">
    <source>
        <dbReference type="ARBA" id="ARBA00022759"/>
    </source>
</evidence>
<proteinExistence type="inferred from homology"/>
<protein>
    <recommendedName>
        <fullName evidence="6">Putative mRNA interferase YoeB</fullName>
    </recommendedName>
</protein>
<evidence type="ECO:0000313" key="8">
    <source>
        <dbReference type="Proteomes" id="UP000830583"/>
    </source>
</evidence>
<dbReference type="PANTHER" id="PTHR38039:SF1">
    <property type="entry name" value="TOXIN YOEB"/>
    <property type="match status" value="1"/>
</dbReference>
<name>A0ABY4KDX1_9FLAO</name>